<dbReference type="PANTHER" id="PTHR36124">
    <property type="match status" value="1"/>
</dbReference>
<dbReference type="OrthoDB" id="9812943at2"/>
<feature type="domain" description="ER-bound oxygenase mpaB/mpaB'/Rubber oxygenase catalytic" evidence="1">
    <location>
        <begin position="35"/>
        <end position="224"/>
    </location>
</feature>
<dbReference type="GO" id="GO:0016491">
    <property type="term" value="F:oxidoreductase activity"/>
    <property type="evidence" value="ECO:0007669"/>
    <property type="project" value="InterPro"/>
</dbReference>
<evidence type="ECO:0000313" key="2">
    <source>
        <dbReference type="EMBL" id="KZM72836.1"/>
    </source>
</evidence>
<dbReference type="Pfam" id="PF09995">
    <property type="entry name" value="MPAB_Lcp_cat"/>
    <property type="match status" value="1"/>
</dbReference>
<dbReference type="AlphaFoldDB" id="A0A164LXA9"/>
<sequence>MDPARDYEQINRRLLTVEFTTELVLGSEFAQIATFAVPSIGELLDRTGEFVSDGVRRNDDTGLLLGEVTVHGFGSARGKRALGRINRVHAPYDISGDDFRYVLATFVVYGVRTVAMHGRRPLTTIERDGLFHHYRQLGRHMAIKDIPESYGEMAAFLDAYEAERFGFTAGAHRVAMANRDRMAAQYFPRLPRSAALDLTDALVPEHLRRTLRLPRPSPAARALVATGLKVRQVAGRYLPRNGTPVDLLAASAERSYPDGYTIDQLGPRCPVER</sequence>
<name>A0A164LXA9_9NOCA</name>
<comment type="caution">
    <text evidence="2">The sequence shown here is derived from an EMBL/GenBank/DDBJ whole genome shotgun (WGS) entry which is preliminary data.</text>
</comment>
<evidence type="ECO:0000313" key="3">
    <source>
        <dbReference type="Proteomes" id="UP000076512"/>
    </source>
</evidence>
<dbReference type="EMBL" id="LWGR01000007">
    <property type="protein sequence ID" value="KZM72836.1"/>
    <property type="molecule type" value="Genomic_DNA"/>
</dbReference>
<dbReference type="Proteomes" id="UP000076512">
    <property type="component" value="Unassembled WGS sequence"/>
</dbReference>
<proteinExistence type="predicted"/>
<dbReference type="PANTHER" id="PTHR36124:SF1">
    <property type="entry name" value="ER-BOUND OXYGENASE MPAB_MPAB'_RUBBER OXYGENASE CATALYTIC DOMAIN-CONTAINING PROTEIN"/>
    <property type="match status" value="1"/>
</dbReference>
<dbReference type="RefSeq" id="WP_082871477.1">
    <property type="nucleotide sequence ID" value="NZ_JABMCZ010000004.1"/>
</dbReference>
<organism evidence="2 3">
    <name type="scientific">Nocardia terpenica</name>
    <dbReference type="NCBI Taxonomy" id="455432"/>
    <lineage>
        <taxon>Bacteria</taxon>
        <taxon>Bacillati</taxon>
        <taxon>Actinomycetota</taxon>
        <taxon>Actinomycetes</taxon>
        <taxon>Mycobacteriales</taxon>
        <taxon>Nocardiaceae</taxon>
        <taxon>Nocardia</taxon>
    </lineage>
</organism>
<dbReference type="STRING" id="455432.AWN90_29155"/>
<accession>A0A164LXA9</accession>
<evidence type="ECO:0000259" key="1">
    <source>
        <dbReference type="Pfam" id="PF09995"/>
    </source>
</evidence>
<dbReference type="InterPro" id="IPR046366">
    <property type="entry name" value="MPAB"/>
</dbReference>
<dbReference type="InterPro" id="IPR018713">
    <property type="entry name" value="MPAB/Lcp_cat_dom"/>
</dbReference>
<reference evidence="2 3" key="1">
    <citation type="submission" date="2016-04" db="EMBL/GenBank/DDBJ databases">
        <authorList>
            <person name="Evans L.H."/>
            <person name="Alamgir A."/>
            <person name="Owens N."/>
            <person name="Weber N.D."/>
            <person name="Virtaneva K."/>
            <person name="Barbian K."/>
            <person name="Babar A."/>
            <person name="Rosenke K."/>
        </authorList>
    </citation>
    <scope>NUCLEOTIDE SEQUENCE [LARGE SCALE GENOMIC DNA]</scope>
    <source>
        <strain evidence="2 3">IFM 0406</strain>
    </source>
</reference>
<protein>
    <recommendedName>
        <fullName evidence="1">ER-bound oxygenase mpaB/mpaB'/Rubber oxygenase catalytic domain-containing protein</fullName>
    </recommendedName>
</protein>
<gene>
    <name evidence="2" type="ORF">AWN90_29155</name>
</gene>
<keyword evidence="3" id="KW-1185">Reference proteome</keyword>